<accession>A0ABP0TWD8</accession>
<evidence type="ECO:0000256" key="2">
    <source>
        <dbReference type="ARBA" id="ARBA00006262"/>
    </source>
</evidence>
<dbReference type="Gene3D" id="1.10.287.570">
    <property type="entry name" value="Helical hairpin bin"/>
    <property type="match status" value="1"/>
</dbReference>
<comment type="subcellular location">
    <subcellularLocation>
        <location evidence="1">Membrane</location>
        <topology evidence="1">Multi-pass membrane protein</topology>
    </subcellularLocation>
</comment>
<feature type="transmembrane region" description="Helical" evidence="6">
    <location>
        <begin position="317"/>
        <end position="339"/>
    </location>
</feature>
<evidence type="ECO:0000256" key="5">
    <source>
        <dbReference type="ARBA" id="ARBA00023136"/>
    </source>
</evidence>
<keyword evidence="9" id="KW-1185">Reference proteome</keyword>
<keyword evidence="4 6" id="KW-1133">Transmembrane helix</keyword>
<name>A0ABP0TWD8_9BRYO</name>
<evidence type="ECO:0000313" key="8">
    <source>
        <dbReference type="EMBL" id="CAK9206701.1"/>
    </source>
</evidence>
<dbReference type="EMBL" id="OZ019907">
    <property type="protein sequence ID" value="CAK9206701.1"/>
    <property type="molecule type" value="Genomic_DNA"/>
</dbReference>
<dbReference type="Pfam" id="PF00955">
    <property type="entry name" value="HCO3_cotransp"/>
    <property type="match status" value="2"/>
</dbReference>
<dbReference type="PANTHER" id="PTHR11453:SF127">
    <property type="entry name" value="SOLUTE CARRIER FAMILY 4 MEMBER 11"/>
    <property type="match status" value="1"/>
</dbReference>
<dbReference type="PANTHER" id="PTHR11453">
    <property type="entry name" value="ANION EXCHANGE PROTEIN"/>
    <property type="match status" value="1"/>
</dbReference>
<feature type="transmembrane region" description="Helical" evidence="6">
    <location>
        <begin position="516"/>
        <end position="537"/>
    </location>
</feature>
<organism evidence="8 9">
    <name type="scientific">Sphagnum troendelagicum</name>
    <dbReference type="NCBI Taxonomy" id="128251"/>
    <lineage>
        <taxon>Eukaryota</taxon>
        <taxon>Viridiplantae</taxon>
        <taxon>Streptophyta</taxon>
        <taxon>Embryophyta</taxon>
        <taxon>Bryophyta</taxon>
        <taxon>Sphagnophytina</taxon>
        <taxon>Sphagnopsida</taxon>
        <taxon>Sphagnales</taxon>
        <taxon>Sphagnaceae</taxon>
        <taxon>Sphagnum</taxon>
    </lineage>
</organism>
<evidence type="ECO:0000313" key="9">
    <source>
        <dbReference type="Proteomes" id="UP001497512"/>
    </source>
</evidence>
<keyword evidence="3 6" id="KW-0812">Transmembrane</keyword>
<sequence length="641" mass="69956">MCWMGITTATLRLQLSGNAMGSALHPQHLHGQIFSVRSRHPRRAHHLQTHLWVPRHSDHELICAVDKTRAIGGLGQAFKFDQHFGNLKQDCQFSSNLWELSRSGMKCEPKFQKVKCSATVNGSTLDNSLGGGKQEVGIQAQGVHFGAGILGDLKRKLPFYLSDFTDGFHPKCLATIIFLYFGSLAPCIAFGGLTAGVTAGEIGVVEMIISISVSGITYALMAGQPLTLLAPTGLMVAFTGLLYRATKQTMLPFLPIYAWAGIWTCAFLLCLAAVEASNVIKYFTRFTEETFAALISLGFVMEACKGVGSLFKPTSHYPIATALLSLLLAGSTYVIASFLSQLKTGRLLLRPIRGVLADFGPPLATVIMSLVPPMLFPEIPLPKLAVPASISTTSGRPWLVPLFSIPPWAIFAAAIPAILVTVLIFLDQNITTRLVNDPKYSFQKGEGYHLDLAVLGVLVGLGSIFGLPWMMASTVPSLNHIRSLATTSQSIRLSGVNADEPEENIVNVRENRLTGIVVHVCMGASLLLLPMIDLIPIPVTNGLFLYMGLTSLTGNQFVERVKLWLCDPDLYPDADFIHTVPRGKLHAFTMLQVVCLMSLWTLRTSHWGIMFPLLIMALLPIRNYVATQLVDRQYLALLDAD</sequence>
<evidence type="ECO:0000256" key="1">
    <source>
        <dbReference type="ARBA" id="ARBA00004141"/>
    </source>
</evidence>
<comment type="similarity">
    <text evidence="2">Belongs to the anion exchanger (TC 2.A.31.3) family.</text>
</comment>
<feature type="transmembrane region" description="Helical" evidence="6">
    <location>
        <begin position="351"/>
        <end position="371"/>
    </location>
</feature>
<proteinExistence type="inferred from homology"/>
<feature type="transmembrane region" description="Helical" evidence="6">
    <location>
        <begin position="405"/>
        <end position="426"/>
    </location>
</feature>
<dbReference type="InterPro" id="IPR003020">
    <property type="entry name" value="HCO3_transpt_euk"/>
</dbReference>
<gene>
    <name evidence="8" type="ORF">CSSPTR1EN2_LOCUS8480</name>
</gene>
<feature type="domain" description="Bicarbonate transporter-like transmembrane" evidence="7">
    <location>
        <begin position="316"/>
        <end position="640"/>
    </location>
</feature>
<reference evidence="8" key="1">
    <citation type="submission" date="2024-02" db="EMBL/GenBank/DDBJ databases">
        <authorList>
            <consortium name="ELIXIR-Norway"/>
            <consortium name="Elixir Norway"/>
        </authorList>
    </citation>
    <scope>NUCLEOTIDE SEQUENCE</scope>
</reference>
<feature type="transmembrane region" description="Helical" evidence="6">
    <location>
        <begin position="257"/>
        <end position="279"/>
    </location>
</feature>
<evidence type="ECO:0000256" key="3">
    <source>
        <dbReference type="ARBA" id="ARBA00022692"/>
    </source>
</evidence>
<dbReference type="Proteomes" id="UP001497512">
    <property type="component" value="Chromosome 15"/>
</dbReference>
<dbReference type="InterPro" id="IPR011531">
    <property type="entry name" value="HCO3_transpt-like_TM_dom"/>
</dbReference>
<evidence type="ECO:0000256" key="6">
    <source>
        <dbReference type="SAM" id="Phobius"/>
    </source>
</evidence>
<feature type="transmembrane region" description="Helical" evidence="6">
    <location>
        <begin position="172"/>
        <end position="196"/>
    </location>
</feature>
<keyword evidence="5 6" id="KW-0472">Membrane</keyword>
<evidence type="ECO:0000256" key="4">
    <source>
        <dbReference type="ARBA" id="ARBA00022989"/>
    </source>
</evidence>
<evidence type="ECO:0000259" key="7">
    <source>
        <dbReference type="Pfam" id="PF00955"/>
    </source>
</evidence>
<feature type="transmembrane region" description="Helical" evidence="6">
    <location>
        <begin position="608"/>
        <end position="625"/>
    </location>
</feature>
<dbReference type="PRINTS" id="PR01231">
    <property type="entry name" value="HCO3TRNSPORT"/>
</dbReference>
<feature type="transmembrane region" description="Helical" evidence="6">
    <location>
        <begin position="228"/>
        <end position="245"/>
    </location>
</feature>
<feature type="domain" description="Bicarbonate transporter-like transmembrane" evidence="7">
    <location>
        <begin position="145"/>
        <end position="313"/>
    </location>
</feature>
<protein>
    <recommendedName>
        <fullName evidence="7">Bicarbonate transporter-like transmembrane domain-containing protein</fullName>
    </recommendedName>
</protein>